<accession>A0A2T2P7R0</accession>
<dbReference type="AlphaFoldDB" id="A0A2T2P7R0"/>
<feature type="compositionally biased region" description="Low complexity" evidence="1">
    <location>
        <begin position="200"/>
        <end position="228"/>
    </location>
</feature>
<keyword evidence="3" id="KW-1185">Reference proteome</keyword>
<proteinExistence type="predicted"/>
<protein>
    <submittedName>
        <fullName evidence="2">Uncharacterized protein</fullName>
    </submittedName>
</protein>
<feature type="region of interest" description="Disordered" evidence="1">
    <location>
        <begin position="123"/>
        <end position="153"/>
    </location>
</feature>
<feature type="compositionally biased region" description="Polar residues" evidence="1">
    <location>
        <begin position="140"/>
        <end position="153"/>
    </location>
</feature>
<reference evidence="2 3" key="1">
    <citation type="journal article" date="2018" name="Front. Microbiol.">
        <title>Genome-Wide Analysis of Corynespora cassiicola Leaf Fall Disease Putative Effectors.</title>
        <authorList>
            <person name="Lopez D."/>
            <person name="Ribeiro S."/>
            <person name="Label P."/>
            <person name="Fumanal B."/>
            <person name="Venisse J.S."/>
            <person name="Kohler A."/>
            <person name="de Oliveira R.R."/>
            <person name="Labutti K."/>
            <person name="Lipzen A."/>
            <person name="Lail K."/>
            <person name="Bauer D."/>
            <person name="Ohm R.A."/>
            <person name="Barry K.W."/>
            <person name="Spatafora J."/>
            <person name="Grigoriev I.V."/>
            <person name="Martin F.M."/>
            <person name="Pujade-Renaud V."/>
        </authorList>
    </citation>
    <scope>NUCLEOTIDE SEQUENCE [LARGE SCALE GENOMIC DNA]</scope>
    <source>
        <strain evidence="2 3">Philippines</strain>
    </source>
</reference>
<dbReference type="EMBL" id="KZ678129">
    <property type="protein sequence ID" value="PSN73690.1"/>
    <property type="molecule type" value="Genomic_DNA"/>
</dbReference>
<dbReference type="Proteomes" id="UP000240883">
    <property type="component" value="Unassembled WGS sequence"/>
</dbReference>
<evidence type="ECO:0000313" key="2">
    <source>
        <dbReference type="EMBL" id="PSN73690.1"/>
    </source>
</evidence>
<name>A0A2T2P7R0_CORCC</name>
<feature type="region of interest" description="Disordered" evidence="1">
    <location>
        <begin position="192"/>
        <end position="251"/>
    </location>
</feature>
<evidence type="ECO:0000256" key="1">
    <source>
        <dbReference type="SAM" id="MobiDB-lite"/>
    </source>
</evidence>
<evidence type="ECO:0000313" key="3">
    <source>
        <dbReference type="Proteomes" id="UP000240883"/>
    </source>
</evidence>
<organism evidence="2 3">
    <name type="scientific">Corynespora cassiicola Philippines</name>
    <dbReference type="NCBI Taxonomy" id="1448308"/>
    <lineage>
        <taxon>Eukaryota</taxon>
        <taxon>Fungi</taxon>
        <taxon>Dikarya</taxon>
        <taxon>Ascomycota</taxon>
        <taxon>Pezizomycotina</taxon>
        <taxon>Dothideomycetes</taxon>
        <taxon>Pleosporomycetidae</taxon>
        <taxon>Pleosporales</taxon>
        <taxon>Corynesporascaceae</taxon>
        <taxon>Corynespora</taxon>
    </lineage>
</organism>
<gene>
    <name evidence="2" type="ORF">BS50DRAFT_569187</name>
</gene>
<sequence length="370" mass="39585">MDSAKVGMPSLAEILKGEAPIVDTTSSTNLPATAKIVGEKASVVYASSTADAPVITKDSRGKARAVDTASTTDVPAITMNMKGTPGTDPFSTTKVSGANIAATTDTRKASRAKAHKNAKIWPKSPIVTKGPCNDHPTVFEESSTNSPADVITKSSTAANPLSISKPDSRPAIRYTDSRGLLASYYTPLSYKASSTETLTPSGPLKSSRSASSKAPSTSASTPATSLDSNEPVSSKALSTKAPTPAKTQTKEHPLSDLFEVYKKIDTFDSPLGNFHAAEVRSTNARISSTPRPKKLHVSKPKWDSEFILKKTSAEIPETPRMKPLRDVPIPLLDLGDEPWEYIFEEDVNDWEIVKKEGAYCWGLDQVRMGS</sequence>